<accession>A0A5C4RZ89</accession>
<feature type="chain" id="PRO_5022893661" evidence="2">
    <location>
        <begin position="20"/>
        <end position="76"/>
    </location>
</feature>
<evidence type="ECO:0000256" key="2">
    <source>
        <dbReference type="SAM" id="SignalP"/>
    </source>
</evidence>
<keyword evidence="4" id="KW-1185">Reference proteome</keyword>
<evidence type="ECO:0000256" key="1">
    <source>
        <dbReference type="SAM" id="MobiDB-lite"/>
    </source>
</evidence>
<feature type="region of interest" description="Disordered" evidence="1">
    <location>
        <begin position="42"/>
        <end position="76"/>
    </location>
</feature>
<sequence>MMKKLVAFLFVAGTFTAVGCTSANDEAVQEPVEQESVIIEEEGMEEEVGMPEEEAAEDAGEEVMEEGEDAKDEAAY</sequence>
<gene>
    <name evidence="3" type="ORF">FGF68_08425</name>
</gene>
<comment type="caution">
    <text evidence="3">The sequence shown here is derived from an EMBL/GenBank/DDBJ whole genome shotgun (WGS) entry which is preliminary data.</text>
</comment>
<keyword evidence="2" id="KW-0732">Signal</keyword>
<name>A0A5C4RZ89_PROVB</name>
<evidence type="ECO:0000313" key="4">
    <source>
        <dbReference type="Proteomes" id="UP000309544"/>
    </source>
</evidence>
<organism evidence="3 4">
    <name type="scientific">Prosthecochloris vibrioformis</name>
    <name type="common">Chlorobium vibrioforme</name>
    <dbReference type="NCBI Taxonomy" id="1098"/>
    <lineage>
        <taxon>Bacteria</taxon>
        <taxon>Pseudomonadati</taxon>
        <taxon>Chlorobiota</taxon>
        <taxon>Chlorobiia</taxon>
        <taxon>Chlorobiales</taxon>
        <taxon>Chlorobiaceae</taxon>
        <taxon>Prosthecochloris</taxon>
    </lineage>
</organism>
<dbReference type="AlphaFoldDB" id="A0A5C4RZ89"/>
<protein>
    <submittedName>
        <fullName evidence="3">Uncharacterized protein</fullName>
    </submittedName>
</protein>
<reference evidence="3 4" key="1">
    <citation type="submission" date="2019-05" db="EMBL/GenBank/DDBJ databases">
        <title>Draft Whole-Genome sequence of the green sulfur bacterium Prosthecochloris vibrioformis DSM 260.</title>
        <authorList>
            <person name="Meyer T.E."/>
            <person name="Kyndt J.A."/>
        </authorList>
    </citation>
    <scope>NUCLEOTIDE SEQUENCE [LARGE SCALE GENOMIC DNA]</scope>
    <source>
        <strain evidence="3 4">DSM 260</strain>
    </source>
</reference>
<dbReference type="PROSITE" id="PS51257">
    <property type="entry name" value="PROKAR_LIPOPROTEIN"/>
    <property type="match status" value="1"/>
</dbReference>
<dbReference type="RefSeq" id="WP_068867570.1">
    <property type="nucleotide sequence ID" value="NZ_VDCI01000007.1"/>
</dbReference>
<dbReference type="EMBL" id="VDCI01000007">
    <property type="protein sequence ID" value="TNJ36249.1"/>
    <property type="molecule type" value="Genomic_DNA"/>
</dbReference>
<proteinExistence type="predicted"/>
<dbReference type="Proteomes" id="UP000309544">
    <property type="component" value="Unassembled WGS sequence"/>
</dbReference>
<evidence type="ECO:0000313" key="3">
    <source>
        <dbReference type="EMBL" id="TNJ36249.1"/>
    </source>
</evidence>
<feature type="signal peptide" evidence="2">
    <location>
        <begin position="1"/>
        <end position="19"/>
    </location>
</feature>